<evidence type="ECO:0000313" key="2">
    <source>
        <dbReference type="Proteomes" id="UP000292702"/>
    </source>
</evidence>
<organism evidence="1 2">
    <name type="scientific">Steccherinum ochraceum</name>
    <dbReference type="NCBI Taxonomy" id="92696"/>
    <lineage>
        <taxon>Eukaryota</taxon>
        <taxon>Fungi</taxon>
        <taxon>Dikarya</taxon>
        <taxon>Basidiomycota</taxon>
        <taxon>Agaricomycotina</taxon>
        <taxon>Agaricomycetes</taxon>
        <taxon>Polyporales</taxon>
        <taxon>Steccherinaceae</taxon>
        <taxon>Steccherinum</taxon>
    </lineage>
</organism>
<proteinExistence type="predicted"/>
<keyword evidence="2" id="KW-1185">Reference proteome</keyword>
<comment type="caution">
    <text evidence="1">The sequence shown here is derived from an EMBL/GenBank/DDBJ whole genome shotgun (WGS) entry which is preliminary data.</text>
</comment>
<name>A0A4R0R9F4_9APHY</name>
<sequence>MDLDECYPMESPEHREERRLIWLRSHVVCGLLDELIRMHKEDPQHRSRVTSSDNRWCAIRCMCLIDDSEWDPQAVADVIFSSYIEPYLA</sequence>
<dbReference type="EMBL" id="RWJN01000560">
    <property type="protein sequence ID" value="TCD60679.1"/>
    <property type="molecule type" value="Genomic_DNA"/>
</dbReference>
<dbReference type="AlphaFoldDB" id="A0A4R0R9F4"/>
<protein>
    <submittedName>
        <fullName evidence="1">Uncharacterized protein</fullName>
    </submittedName>
</protein>
<dbReference type="Proteomes" id="UP000292702">
    <property type="component" value="Unassembled WGS sequence"/>
</dbReference>
<accession>A0A4R0R9F4</accession>
<gene>
    <name evidence="1" type="ORF">EIP91_009713</name>
</gene>
<evidence type="ECO:0000313" key="1">
    <source>
        <dbReference type="EMBL" id="TCD60679.1"/>
    </source>
</evidence>
<reference evidence="1 2" key="1">
    <citation type="submission" date="2018-11" db="EMBL/GenBank/DDBJ databases">
        <title>Genome assembly of Steccherinum ochraceum LE-BIN_3174, the white-rot fungus of the Steccherinaceae family (The Residual Polyporoid clade, Polyporales, Basidiomycota).</title>
        <authorList>
            <person name="Fedorova T.V."/>
            <person name="Glazunova O.A."/>
            <person name="Landesman E.O."/>
            <person name="Moiseenko K.V."/>
            <person name="Psurtseva N.V."/>
            <person name="Savinova O.S."/>
            <person name="Shakhova N.V."/>
            <person name="Tyazhelova T.V."/>
            <person name="Vasina D.V."/>
        </authorList>
    </citation>
    <scope>NUCLEOTIDE SEQUENCE [LARGE SCALE GENOMIC DNA]</scope>
    <source>
        <strain evidence="1 2">LE-BIN_3174</strain>
    </source>
</reference>